<keyword evidence="1" id="KW-1071">Ligand-gated ion channel</keyword>
<comment type="caution">
    <text evidence="4">The sequence shown here is derived from an EMBL/GenBank/DDBJ whole genome shotgun (WGS) entry which is preliminary data.</text>
</comment>
<keyword evidence="1" id="KW-0406">Ion transport</keyword>
<dbReference type="GO" id="GO:0005221">
    <property type="term" value="F:intracellularly cyclic nucleotide-activated monoatomic cation channel activity"/>
    <property type="evidence" value="ECO:0007669"/>
    <property type="project" value="InterPro"/>
</dbReference>
<proteinExistence type="predicted"/>
<feature type="domain" description="Cyclic nucleotide-binding" evidence="3">
    <location>
        <begin position="124"/>
        <end position="201"/>
    </location>
</feature>
<dbReference type="EMBL" id="MBDO02000022">
    <property type="protein sequence ID" value="RLN67543.1"/>
    <property type="molecule type" value="Genomic_DNA"/>
</dbReference>
<dbReference type="InterPro" id="IPR014710">
    <property type="entry name" value="RmlC-like_jellyroll"/>
</dbReference>
<dbReference type="Gene3D" id="1.10.287.630">
    <property type="entry name" value="Helix hairpin bin"/>
    <property type="match status" value="1"/>
</dbReference>
<dbReference type="GO" id="GO:0044877">
    <property type="term" value="F:protein-containing complex binding"/>
    <property type="evidence" value="ECO:0007669"/>
    <property type="project" value="TreeGrafter"/>
</dbReference>
<dbReference type="AlphaFoldDB" id="A0A3F2RZV4"/>
<dbReference type="InterPro" id="IPR018490">
    <property type="entry name" value="cNMP-bd_dom_sf"/>
</dbReference>
<dbReference type="PANTHER" id="PTHR45638">
    <property type="entry name" value="CYCLIC NUCLEOTIDE-GATED CATION CHANNEL SUBUNIT A"/>
    <property type="match status" value="1"/>
</dbReference>
<dbReference type="Proteomes" id="UP000277300">
    <property type="component" value="Unassembled WGS sequence"/>
</dbReference>
<dbReference type="OrthoDB" id="2021138at2759"/>
<dbReference type="PANTHER" id="PTHR45638:SF11">
    <property type="entry name" value="CYCLIC NUCLEOTIDE-GATED CATION CHANNEL SUBUNIT A"/>
    <property type="match status" value="1"/>
</dbReference>
<keyword evidence="1" id="KW-0407">Ion channel</keyword>
<name>A0A3F2RZV4_9STRA</name>
<dbReference type="PROSITE" id="PS50042">
    <property type="entry name" value="CNMP_BINDING_3"/>
    <property type="match status" value="1"/>
</dbReference>
<keyword evidence="1" id="KW-0813">Transport</keyword>
<keyword evidence="2" id="KW-0472">Membrane</keyword>
<feature type="transmembrane region" description="Helical" evidence="2">
    <location>
        <begin position="20"/>
        <end position="40"/>
    </location>
</feature>
<protein>
    <recommendedName>
        <fullName evidence="3">Cyclic nucleotide-binding domain-containing protein</fullName>
    </recommendedName>
</protein>
<accession>A0A3F2RZV4</accession>
<evidence type="ECO:0000256" key="2">
    <source>
        <dbReference type="SAM" id="Phobius"/>
    </source>
</evidence>
<dbReference type="SUPFAM" id="SSF51206">
    <property type="entry name" value="cAMP-binding domain-like"/>
    <property type="match status" value="1"/>
</dbReference>
<dbReference type="InterPro" id="IPR050866">
    <property type="entry name" value="CNG_cation_channel"/>
</dbReference>
<keyword evidence="2" id="KW-1133">Transmembrane helix</keyword>
<sequence length="201" mass="22907">MECISTLFYGDILSMNPLELVVEIAITFLSIYIYGALVGSQGERLDATSRQEADFEQSLSEVQQFLLQNDVPLGLRRQVKAYYARMWRRHQGKSEFASVENVSRALYEDVVLATQRDFVKQVRVFGVLDENFLRGLLVCLEYVVCSEGEEVVTKGDMDRSMYFIAQGRIMVRMYDAGSPSPFFTNAAQVEFGYLSNFVIKP</sequence>
<keyword evidence="2" id="KW-0812">Transmembrane</keyword>
<gene>
    <name evidence="4" type="ORF">BBP00_00001565</name>
</gene>
<dbReference type="InterPro" id="IPR000595">
    <property type="entry name" value="cNMP-bd_dom"/>
</dbReference>
<evidence type="ECO:0000313" key="4">
    <source>
        <dbReference type="EMBL" id="RLN67543.1"/>
    </source>
</evidence>
<organism evidence="4 5">
    <name type="scientific">Phytophthora kernoviae</name>
    <dbReference type="NCBI Taxonomy" id="325452"/>
    <lineage>
        <taxon>Eukaryota</taxon>
        <taxon>Sar</taxon>
        <taxon>Stramenopiles</taxon>
        <taxon>Oomycota</taxon>
        <taxon>Peronosporomycetes</taxon>
        <taxon>Peronosporales</taxon>
        <taxon>Peronosporaceae</taxon>
        <taxon>Phytophthora</taxon>
    </lineage>
</organism>
<dbReference type="Gene3D" id="2.60.120.10">
    <property type="entry name" value="Jelly Rolls"/>
    <property type="match status" value="1"/>
</dbReference>
<evidence type="ECO:0000256" key="1">
    <source>
        <dbReference type="ARBA" id="ARBA00023286"/>
    </source>
</evidence>
<evidence type="ECO:0000259" key="3">
    <source>
        <dbReference type="PROSITE" id="PS50042"/>
    </source>
</evidence>
<evidence type="ECO:0000313" key="5">
    <source>
        <dbReference type="Proteomes" id="UP000277300"/>
    </source>
</evidence>
<reference evidence="4 5" key="1">
    <citation type="submission" date="2018-07" db="EMBL/GenBank/DDBJ databases">
        <title>Genome sequencing of oomycete isolates from Chile give support for New Zealand origin for Phytophthora kernoviae and make available the first Nothophytophthora sp. genome.</title>
        <authorList>
            <person name="Studholme D.J."/>
            <person name="Sanfuentes E."/>
            <person name="Panda P."/>
            <person name="Hill R."/>
            <person name="Sambles C."/>
            <person name="Grant M."/>
            <person name="Williams N.M."/>
            <person name="Mcdougal R.L."/>
        </authorList>
    </citation>
    <scope>NUCLEOTIDE SEQUENCE [LARGE SCALE GENOMIC DNA]</scope>
    <source>
        <strain evidence="4">Chile6</strain>
    </source>
</reference>